<feature type="compositionally biased region" description="Pro residues" evidence="1">
    <location>
        <begin position="428"/>
        <end position="440"/>
    </location>
</feature>
<keyword evidence="4" id="KW-1185">Reference proteome</keyword>
<evidence type="ECO:0000256" key="2">
    <source>
        <dbReference type="SAM" id="Phobius"/>
    </source>
</evidence>
<accession>A0ABR4IK03</accession>
<name>A0ABR4IK03_9EURO</name>
<evidence type="ECO:0000313" key="4">
    <source>
        <dbReference type="Proteomes" id="UP001610335"/>
    </source>
</evidence>
<keyword evidence="2" id="KW-1133">Transmembrane helix</keyword>
<dbReference type="Proteomes" id="UP001610335">
    <property type="component" value="Unassembled WGS sequence"/>
</dbReference>
<proteinExistence type="predicted"/>
<evidence type="ECO:0000313" key="3">
    <source>
        <dbReference type="EMBL" id="KAL2827128.1"/>
    </source>
</evidence>
<evidence type="ECO:0000256" key="1">
    <source>
        <dbReference type="SAM" id="MobiDB-lite"/>
    </source>
</evidence>
<organism evidence="3 4">
    <name type="scientific">Aspergillus cavernicola</name>
    <dbReference type="NCBI Taxonomy" id="176166"/>
    <lineage>
        <taxon>Eukaryota</taxon>
        <taxon>Fungi</taxon>
        <taxon>Dikarya</taxon>
        <taxon>Ascomycota</taxon>
        <taxon>Pezizomycotina</taxon>
        <taxon>Eurotiomycetes</taxon>
        <taxon>Eurotiomycetidae</taxon>
        <taxon>Eurotiales</taxon>
        <taxon>Aspergillaceae</taxon>
        <taxon>Aspergillus</taxon>
        <taxon>Aspergillus subgen. Nidulantes</taxon>
    </lineage>
</organism>
<reference evidence="3 4" key="1">
    <citation type="submission" date="2024-07" db="EMBL/GenBank/DDBJ databases">
        <title>Section-level genome sequencing and comparative genomics of Aspergillus sections Usti and Cavernicolus.</title>
        <authorList>
            <consortium name="Lawrence Berkeley National Laboratory"/>
            <person name="Nybo J.L."/>
            <person name="Vesth T.C."/>
            <person name="Theobald S."/>
            <person name="Frisvad J.C."/>
            <person name="Larsen T.O."/>
            <person name="Kjaerboelling I."/>
            <person name="Rothschild-Mancinelli K."/>
            <person name="Lyhne E.K."/>
            <person name="Kogle M.E."/>
            <person name="Barry K."/>
            <person name="Clum A."/>
            <person name="Na H."/>
            <person name="Ledsgaard L."/>
            <person name="Lin J."/>
            <person name="Lipzen A."/>
            <person name="Kuo A."/>
            <person name="Riley R."/>
            <person name="Mondo S."/>
            <person name="LaButti K."/>
            <person name="Haridas S."/>
            <person name="Pangalinan J."/>
            <person name="Salamov A.A."/>
            <person name="Simmons B.A."/>
            <person name="Magnuson J.K."/>
            <person name="Chen J."/>
            <person name="Drula E."/>
            <person name="Henrissat B."/>
            <person name="Wiebenga A."/>
            <person name="Lubbers R.J."/>
            <person name="Gomes A.C."/>
            <person name="Makela M.R."/>
            <person name="Stajich J."/>
            <person name="Grigoriev I.V."/>
            <person name="Mortensen U.H."/>
            <person name="De vries R.P."/>
            <person name="Baker S.E."/>
            <person name="Andersen M.R."/>
        </authorList>
    </citation>
    <scope>NUCLEOTIDE SEQUENCE [LARGE SCALE GENOMIC DNA]</scope>
    <source>
        <strain evidence="3 4">CBS 600.67</strain>
    </source>
</reference>
<keyword evidence="2" id="KW-0472">Membrane</keyword>
<comment type="caution">
    <text evidence="3">The sequence shown here is derived from an EMBL/GenBank/DDBJ whole genome shotgun (WGS) entry which is preliminary data.</text>
</comment>
<gene>
    <name evidence="3" type="ORF">BDW59DRAFT_144296</name>
</gene>
<feature type="region of interest" description="Disordered" evidence="1">
    <location>
        <begin position="416"/>
        <end position="440"/>
    </location>
</feature>
<dbReference type="EMBL" id="JBFXLS010000026">
    <property type="protein sequence ID" value="KAL2827128.1"/>
    <property type="molecule type" value="Genomic_DNA"/>
</dbReference>
<keyword evidence="2" id="KW-0812">Transmembrane</keyword>
<protein>
    <submittedName>
        <fullName evidence="3">Uncharacterized protein</fullName>
    </submittedName>
</protein>
<sequence>MNDLKPPAPVGNVVQSKKVAMNLLQAWLLLVTFAAGLLPTSVLASVCDPRDLPYREWNISSQAQLDELSQCTTLDGRLSIWHSYEGPFVLRNVQNITDSITAWPNKEGLDPKVTSMELPDLLYMAKSFTDMPTLTKFSAPKLISAEMIEMYRTAAVSTVDLSSLRSVGVDLLLTGDFSSINLNSLHNASTLTICNKRCLTTPEWKDAVAQALDIDLPFLETAGQLSIRGNISSISAPRLQTVTPGGLFLDILSRQPIALSFPRLHSAGSWINIVGRVANLDIPMLRNMASFILSTSWPIHFNLGAESLSVVELEGEFQSIELPNLKTYKAIKIKSTGLFDCDSFEKKLSRRAKSNDSVIECSPYRPKPMVMRPEDKAAFTVIGLALVALIVFLVKQKRKPCRCSKGVPCESEVGLLSRAPGDQESDIPLPPYSPNPPSGH</sequence>
<feature type="transmembrane region" description="Helical" evidence="2">
    <location>
        <begin position="377"/>
        <end position="394"/>
    </location>
</feature>
<dbReference type="SUPFAM" id="SSF52058">
    <property type="entry name" value="L domain-like"/>
    <property type="match status" value="1"/>
</dbReference>